<evidence type="ECO:0008006" key="3">
    <source>
        <dbReference type="Google" id="ProtNLM"/>
    </source>
</evidence>
<evidence type="ECO:0000313" key="2">
    <source>
        <dbReference type="Proteomes" id="UP001060368"/>
    </source>
</evidence>
<dbReference type="PANTHER" id="PTHR42866">
    <property type="entry name" value="3-DEOXY-MANNO-OCTULOSONATE CYTIDYLYLTRANSFERASE"/>
    <property type="match status" value="1"/>
</dbReference>
<accession>A0A9E7TGT1</accession>
<keyword evidence="2" id="KW-1185">Reference proteome</keyword>
<dbReference type="Pfam" id="PF02348">
    <property type="entry name" value="CTP_transf_3"/>
    <property type="match status" value="1"/>
</dbReference>
<dbReference type="Gene3D" id="3.90.550.10">
    <property type="entry name" value="Spore Coat Polysaccharide Biosynthesis Protein SpsA, Chain A"/>
    <property type="match status" value="1"/>
</dbReference>
<proteinExistence type="predicted"/>
<dbReference type="Proteomes" id="UP001060368">
    <property type="component" value="Chromosome"/>
</dbReference>
<protein>
    <recommendedName>
        <fullName evidence="3">Acylneuraminate cytidylyltransferase</fullName>
    </recommendedName>
</protein>
<reference evidence="1" key="1">
    <citation type="submission" date="2022-04" db="EMBL/GenBank/DDBJ databases">
        <title>Complete genome of Methanoplanus endosymbiosus DSM 3599.</title>
        <authorList>
            <person name="Chen S.-C."/>
            <person name="You Y.-T."/>
            <person name="Zhou Y.-Z."/>
            <person name="Lai M.-C."/>
        </authorList>
    </citation>
    <scope>NUCLEOTIDE SEQUENCE</scope>
    <source>
        <strain evidence="1">DSM 3599</strain>
    </source>
</reference>
<name>A0A9E7TGT1_9EURY</name>
<dbReference type="InterPro" id="IPR003329">
    <property type="entry name" value="Cytidylyl_trans"/>
</dbReference>
<dbReference type="RefSeq" id="WP_257741830.1">
    <property type="nucleotide sequence ID" value="NZ_CP096115.1"/>
</dbReference>
<dbReference type="PANTHER" id="PTHR42866:SF1">
    <property type="entry name" value="SPORE COAT POLYSACCHARIDE BIOSYNTHESIS PROTEIN SPSF"/>
    <property type="match status" value="1"/>
</dbReference>
<gene>
    <name evidence="1" type="ORF">L6E24_09875</name>
</gene>
<dbReference type="AlphaFoldDB" id="A0A9E7TGT1"/>
<dbReference type="GO" id="GO:0005829">
    <property type="term" value="C:cytosol"/>
    <property type="evidence" value="ECO:0007669"/>
    <property type="project" value="TreeGrafter"/>
</dbReference>
<organism evidence="1 2">
    <name type="scientific">Methanoplanus endosymbiosus</name>
    <dbReference type="NCBI Taxonomy" id="33865"/>
    <lineage>
        <taxon>Archaea</taxon>
        <taxon>Methanobacteriati</taxon>
        <taxon>Methanobacteriota</taxon>
        <taxon>Stenosarchaea group</taxon>
        <taxon>Methanomicrobia</taxon>
        <taxon>Methanomicrobiales</taxon>
        <taxon>Methanomicrobiaceae</taxon>
        <taxon>Methanoplanus</taxon>
    </lineage>
</organism>
<dbReference type="GeneID" id="74308011"/>
<evidence type="ECO:0000313" key="1">
    <source>
        <dbReference type="EMBL" id="UUX91677.1"/>
    </source>
</evidence>
<dbReference type="EMBL" id="CP096115">
    <property type="protein sequence ID" value="UUX91677.1"/>
    <property type="molecule type" value="Genomic_DNA"/>
</dbReference>
<sequence length="263" mass="30513">MNDSKQFTKENIPVFITARVGSTRLPGKHLLPICGKPIIEQMITRVKNSHKSKLFVICTTVLPEDDVFEEIARRCSIKIFRGHPTDILQRWLDTADHFKADSFISAEADDVFCDPEYIDLIVHELQTSEYDYITCKGLPFGVTPTGIRVSALRKICEIKDVDDTQGQERFFTKTGLFNVKNIQVKNVELNQPDLRMTLDYQEDYEFFSTVFDHLYTEGGFFSLREILRLLKAHPEIVLINEKMQEKYSQRYNNLYGSVKLKDK</sequence>
<dbReference type="KEGG" id="mend:L6E24_09875"/>
<dbReference type="InterPro" id="IPR029044">
    <property type="entry name" value="Nucleotide-diphossugar_trans"/>
</dbReference>
<dbReference type="SUPFAM" id="SSF53448">
    <property type="entry name" value="Nucleotide-diphospho-sugar transferases"/>
    <property type="match status" value="1"/>
</dbReference>